<dbReference type="GO" id="GO:0004714">
    <property type="term" value="F:transmembrane receptor protein tyrosine kinase activity"/>
    <property type="evidence" value="ECO:0007669"/>
    <property type="project" value="TreeGrafter"/>
</dbReference>
<reference evidence="9" key="1">
    <citation type="submission" date="2022-11" db="UniProtKB">
        <authorList>
            <consortium name="WormBaseParasite"/>
        </authorList>
    </citation>
    <scope>IDENTIFICATION</scope>
</reference>
<dbReference type="InterPro" id="IPR000719">
    <property type="entry name" value="Prot_kinase_dom"/>
</dbReference>
<keyword evidence="8" id="KW-1185">Reference proteome</keyword>
<evidence type="ECO:0000259" key="7">
    <source>
        <dbReference type="PROSITE" id="PS50011"/>
    </source>
</evidence>
<dbReference type="GO" id="GO:0043235">
    <property type="term" value="C:receptor complex"/>
    <property type="evidence" value="ECO:0007669"/>
    <property type="project" value="TreeGrafter"/>
</dbReference>
<keyword evidence="6" id="KW-0472">Membrane</keyword>
<dbReference type="CDD" id="cd00192">
    <property type="entry name" value="PTKc"/>
    <property type="match status" value="1"/>
</dbReference>
<feature type="transmembrane region" description="Helical" evidence="6">
    <location>
        <begin position="389"/>
        <end position="413"/>
    </location>
</feature>
<keyword evidence="6" id="KW-0812">Transmembrane</keyword>
<keyword evidence="5" id="KW-0829">Tyrosine-protein kinase</keyword>
<protein>
    <submittedName>
        <fullName evidence="9">Protein kinase domain-containing protein</fullName>
    </submittedName>
</protein>
<sequence length="776" mass="88816">MYLTNVSWIVEFRIVSAPPTLTIDNNIFQNSPIFWFDPYEDVNYLYTASMPYQIYSVDIYLAFTLDEVHLDTNYCLGTGAYIAYDNYYKHFVGWACNDFYPCCEGNVASVIKSSNFNHSFTGLIFRYNQIINNCVVTSTEIAQTYMFMRYDKSFNDTIQTKPLKDIVNSNQCLYSIVIPKNHVNSDSAKWSYLKIKSLYFESAYSSNVIVTTRTMNKTLILFEFNQDTMGMWKDVMIFGTVIAFDIPIASSLTVVGETVVGPNLTIVLDGANSKGLIMTPFFPEKTPSQAWLYTLECQSCQNMKIALTILFLDLPDWNSTLSFCASYSECQLILGGQLSNFSSYINQTRYFDQHTVVIGFSTTQPSEGMVIRYEAIENSNPVEGKKKPIALIIGVVIGVILILAGVFLGIYLWKRQKAKKRKKRIIYMSQRTTLQVVPTERPNTSKPSIISDPWLIDEQYLRVNFEEPIGTGFSATVYRGQLNGTSPLYNSINLISVKRFRDCKVAIKISKPTRQNDDNMILQELETMKIVGYNENIISLLGWCLFDGRSSLIFELADGGDLLIYVHKLRDEGKEIERNEALSFLYQISKGMEYIASKHLVHRDLAARNILLTTTKIAKISDFGLCCEIGENLTYQAGVVKKLPMKWLSIEALKERLFSEKSDVWAFGILMFEIFSRGQLPYMTLDIQEILEFLTSGNRLEKPQDASDEIYEVMLDCWKEEPRDRPTFQDLNRTFYRMIEDSGHSYGYLTYEDDENDAILNTQPQEVDPQPSCSNK</sequence>
<dbReference type="SUPFAM" id="SSF56112">
    <property type="entry name" value="Protein kinase-like (PK-like)"/>
    <property type="match status" value="1"/>
</dbReference>
<organism evidence="8 9">
    <name type="scientific">Acrobeloides nanus</name>
    <dbReference type="NCBI Taxonomy" id="290746"/>
    <lineage>
        <taxon>Eukaryota</taxon>
        <taxon>Metazoa</taxon>
        <taxon>Ecdysozoa</taxon>
        <taxon>Nematoda</taxon>
        <taxon>Chromadorea</taxon>
        <taxon>Rhabditida</taxon>
        <taxon>Tylenchina</taxon>
        <taxon>Cephalobomorpha</taxon>
        <taxon>Cephaloboidea</taxon>
        <taxon>Cephalobidae</taxon>
        <taxon>Acrobeloides</taxon>
    </lineage>
</organism>
<keyword evidence="3" id="KW-0418">Kinase</keyword>
<keyword evidence="6" id="KW-1133">Transmembrane helix</keyword>
<dbReference type="Pfam" id="PF07714">
    <property type="entry name" value="PK_Tyr_Ser-Thr"/>
    <property type="match status" value="1"/>
</dbReference>
<feature type="domain" description="Protein kinase" evidence="7">
    <location>
        <begin position="463"/>
        <end position="736"/>
    </location>
</feature>
<dbReference type="Gene3D" id="1.10.510.10">
    <property type="entry name" value="Transferase(Phosphotransferase) domain 1"/>
    <property type="match status" value="1"/>
</dbReference>
<dbReference type="Proteomes" id="UP000887540">
    <property type="component" value="Unplaced"/>
</dbReference>
<dbReference type="InterPro" id="IPR020635">
    <property type="entry name" value="Tyr_kinase_cat_dom"/>
</dbReference>
<evidence type="ECO:0000256" key="1">
    <source>
        <dbReference type="ARBA" id="ARBA00022679"/>
    </source>
</evidence>
<keyword evidence="2" id="KW-0547">Nucleotide-binding</keyword>
<dbReference type="InterPro" id="IPR011009">
    <property type="entry name" value="Kinase-like_dom_sf"/>
</dbReference>
<dbReference type="PROSITE" id="PS00109">
    <property type="entry name" value="PROTEIN_KINASE_TYR"/>
    <property type="match status" value="1"/>
</dbReference>
<dbReference type="GO" id="GO:0007169">
    <property type="term" value="P:cell surface receptor protein tyrosine kinase signaling pathway"/>
    <property type="evidence" value="ECO:0007669"/>
    <property type="project" value="TreeGrafter"/>
</dbReference>
<dbReference type="InterPro" id="IPR001245">
    <property type="entry name" value="Ser-Thr/Tyr_kinase_cat_dom"/>
</dbReference>
<evidence type="ECO:0000256" key="2">
    <source>
        <dbReference type="ARBA" id="ARBA00022741"/>
    </source>
</evidence>
<dbReference type="WBParaSite" id="ACRNAN_scaffold8825.g18848.t1">
    <property type="protein sequence ID" value="ACRNAN_scaffold8825.g18848.t1"/>
    <property type="gene ID" value="ACRNAN_scaffold8825.g18848"/>
</dbReference>
<dbReference type="PANTHER" id="PTHR24416">
    <property type="entry name" value="TYROSINE-PROTEIN KINASE RECEPTOR"/>
    <property type="match status" value="1"/>
</dbReference>
<keyword evidence="1" id="KW-0808">Transferase</keyword>
<dbReference type="InterPro" id="IPR008266">
    <property type="entry name" value="Tyr_kinase_AS"/>
</dbReference>
<evidence type="ECO:0000256" key="4">
    <source>
        <dbReference type="ARBA" id="ARBA00022840"/>
    </source>
</evidence>
<name>A0A914EJD6_9BILA</name>
<evidence type="ECO:0000256" key="6">
    <source>
        <dbReference type="SAM" id="Phobius"/>
    </source>
</evidence>
<evidence type="ECO:0000313" key="9">
    <source>
        <dbReference type="WBParaSite" id="ACRNAN_scaffold8825.g18848.t1"/>
    </source>
</evidence>
<dbReference type="GO" id="GO:0005886">
    <property type="term" value="C:plasma membrane"/>
    <property type="evidence" value="ECO:0007669"/>
    <property type="project" value="TreeGrafter"/>
</dbReference>
<evidence type="ECO:0000256" key="3">
    <source>
        <dbReference type="ARBA" id="ARBA00022777"/>
    </source>
</evidence>
<proteinExistence type="predicted"/>
<accession>A0A914EJD6</accession>
<dbReference type="PANTHER" id="PTHR24416:SF600">
    <property type="entry name" value="PDGF- AND VEGF-RECEPTOR RELATED, ISOFORM J"/>
    <property type="match status" value="1"/>
</dbReference>
<dbReference type="SMART" id="SM00219">
    <property type="entry name" value="TyrKc"/>
    <property type="match status" value="1"/>
</dbReference>
<dbReference type="InterPro" id="IPR050122">
    <property type="entry name" value="RTK"/>
</dbReference>
<dbReference type="FunFam" id="1.10.510.10:FF:000554">
    <property type="entry name" value="Predicted protein"/>
    <property type="match status" value="1"/>
</dbReference>
<evidence type="ECO:0000256" key="5">
    <source>
        <dbReference type="ARBA" id="ARBA00023137"/>
    </source>
</evidence>
<dbReference type="PRINTS" id="PR00109">
    <property type="entry name" value="TYRKINASE"/>
</dbReference>
<keyword evidence="4" id="KW-0067">ATP-binding</keyword>
<dbReference type="GO" id="GO:0005524">
    <property type="term" value="F:ATP binding"/>
    <property type="evidence" value="ECO:0007669"/>
    <property type="project" value="UniProtKB-KW"/>
</dbReference>
<dbReference type="PROSITE" id="PS50011">
    <property type="entry name" value="PROTEIN_KINASE_DOM"/>
    <property type="match status" value="1"/>
</dbReference>
<evidence type="ECO:0000313" key="8">
    <source>
        <dbReference type="Proteomes" id="UP000887540"/>
    </source>
</evidence>
<dbReference type="AlphaFoldDB" id="A0A914EJD6"/>